<dbReference type="KEGG" id="rhg:EXZ61_16165"/>
<keyword evidence="3" id="KW-1185">Reference proteome</keyword>
<dbReference type="AlphaFoldDB" id="A0A515ESE4"/>
<dbReference type="EMBL" id="CP036282">
    <property type="protein sequence ID" value="QDL55585.1"/>
    <property type="molecule type" value="Genomic_DNA"/>
</dbReference>
<feature type="transmembrane region" description="Helical" evidence="1">
    <location>
        <begin position="65"/>
        <end position="86"/>
    </location>
</feature>
<feature type="transmembrane region" description="Helical" evidence="1">
    <location>
        <begin position="98"/>
        <end position="117"/>
    </location>
</feature>
<organism evidence="2 3">
    <name type="scientific">Rhodoferax aquaticus</name>
    <dbReference type="NCBI Taxonomy" id="2527691"/>
    <lineage>
        <taxon>Bacteria</taxon>
        <taxon>Pseudomonadati</taxon>
        <taxon>Pseudomonadota</taxon>
        <taxon>Betaproteobacteria</taxon>
        <taxon>Burkholderiales</taxon>
        <taxon>Comamonadaceae</taxon>
        <taxon>Rhodoferax</taxon>
    </lineage>
</organism>
<evidence type="ECO:0000256" key="1">
    <source>
        <dbReference type="SAM" id="Phobius"/>
    </source>
</evidence>
<sequence>MLSENPTQLFSTAATTPSTRLGLLRTLRGLMDSWLGAILGGAVYGAWAVWANWADGANQALKVGLAHWSTSALLTFFGTMAMRFFYGQAHGAAGGLRAMAGGLCLTYATLLVVHGLIGTQHVLLTLAPGLIPNFLFCTSYALLLMRTQPLKALA</sequence>
<keyword evidence="1" id="KW-0812">Transmembrane</keyword>
<reference evidence="3" key="1">
    <citation type="submission" date="2019-02" db="EMBL/GenBank/DDBJ databases">
        <title>Complete genome sequence of Rhodoferax sp. Gr-4.</title>
        <authorList>
            <person name="Jin L."/>
        </authorList>
    </citation>
    <scope>NUCLEOTIDE SEQUENCE [LARGE SCALE GENOMIC DNA]</scope>
    <source>
        <strain evidence="3">Gr-4</strain>
    </source>
</reference>
<reference evidence="3" key="2">
    <citation type="journal article" date="2020" name="Int. J. Syst. Evol. Microbiol.">
        <title>Genomic insights into a novel species Rhodoferax aquaticus sp. nov., isolated from freshwater.</title>
        <authorList>
            <person name="Li T."/>
            <person name="Zhuo Y."/>
            <person name="Jin C.Z."/>
            <person name="Wu X."/>
            <person name="Ko S.R."/>
            <person name="Jin F.J."/>
            <person name="Ahn C.Y."/>
            <person name="Oh H.M."/>
            <person name="Lee H.G."/>
            <person name="Jin L."/>
        </authorList>
    </citation>
    <scope>NUCLEOTIDE SEQUENCE [LARGE SCALE GENOMIC DNA]</scope>
    <source>
        <strain evidence="3">Gr-4</strain>
    </source>
</reference>
<keyword evidence="1" id="KW-0472">Membrane</keyword>
<dbReference type="Proteomes" id="UP000317365">
    <property type="component" value="Chromosome"/>
</dbReference>
<gene>
    <name evidence="2" type="ORF">EXZ61_16165</name>
</gene>
<keyword evidence="1" id="KW-1133">Transmembrane helix</keyword>
<evidence type="ECO:0000313" key="3">
    <source>
        <dbReference type="Proteomes" id="UP000317365"/>
    </source>
</evidence>
<feature type="transmembrane region" description="Helical" evidence="1">
    <location>
        <begin position="34"/>
        <end position="53"/>
    </location>
</feature>
<feature type="transmembrane region" description="Helical" evidence="1">
    <location>
        <begin position="123"/>
        <end position="145"/>
    </location>
</feature>
<name>A0A515ESE4_9BURK</name>
<accession>A0A515ESE4</accession>
<evidence type="ECO:0000313" key="2">
    <source>
        <dbReference type="EMBL" id="QDL55585.1"/>
    </source>
</evidence>
<dbReference type="RefSeq" id="WP_142812740.1">
    <property type="nucleotide sequence ID" value="NZ_CP036282.1"/>
</dbReference>
<proteinExistence type="predicted"/>
<protein>
    <submittedName>
        <fullName evidence="2">Uncharacterized protein</fullName>
    </submittedName>
</protein>